<keyword evidence="9" id="KW-1185">Reference proteome</keyword>
<gene>
    <name evidence="8" type="ORF">Z520_08613</name>
</gene>
<dbReference type="PROSITE" id="PS00216">
    <property type="entry name" value="SUGAR_TRANSPORT_1"/>
    <property type="match status" value="1"/>
</dbReference>
<evidence type="ECO:0000313" key="9">
    <source>
        <dbReference type="Proteomes" id="UP000053411"/>
    </source>
</evidence>
<dbReference type="SUPFAM" id="SSF103473">
    <property type="entry name" value="MFS general substrate transporter"/>
    <property type="match status" value="1"/>
</dbReference>
<reference evidence="8 9" key="1">
    <citation type="submission" date="2015-01" db="EMBL/GenBank/DDBJ databases">
        <title>The Genome Sequence of Fonsecaea multimorphosa CBS 102226.</title>
        <authorList>
            <consortium name="The Broad Institute Genomics Platform"/>
            <person name="Cuomo C."/>
            <person name="de Hoog S."/>
            <person name="Gorbushina A."/>
            <person name="Stielow B."/>
            <person name="Teixiera M."/>
            <person name="Abouelleil A."/>
            <person name="Chapman S.B."/>
            <person name="Priest M."/>
            <person name="Young S.K."/>
            <person name="Wortman J."/>
            <person name="Nusbaum C."/>
            <person name="Birren B."/>
        </authorList>
    </citation>
    <scope>NUCLEOTIDE SEQUENCE [LARGE SCALE GENOMIC DNA]</scope>
    <source>
        <strain evidence="8 9">CBS 102226</strain>
    </source>
</reference>
<keyword evidence="4 6" id="KW-0472">Membrane</keyword>
<feature type="transmembrane region" description="Helical" evidence="6">
    <location>
        <begin position="94"/>
        <end position="114"/>
    </location>
</feature>
<dbReference type="InterPro" id="IPR005829">
    <property type="entry name" value="Sugar_transporter_CS"/>
</dbReference>
<feature type="region of interest" description="Disordered" evidence="5">
    <location>
        <begin position="271"/>
        <end position="323"/>
    </location>
</feature>
<name>A0A0D2KFN3_9EURO</name>
<dbReference type="Gene3D" id="1.20.1250.20">
    <property type="entry name" value="MFS general substrate transporter like domains"/>
    <property type="match status" value="2"/>
</dbReference>
<dbReference type="RefSeq" id="XP_016629616.1">
    <property type="nucleotide sequence ID" value="XM_016779109.1"/>
</dbReference>
<evidence type="ECO:0000256" key="5">
    <source>
        <dbReference type="SAM" id="MobiDB-lite"/>
    </source>
</evidence>
<keyword evidence="2 6" id="KW-0812">Transmembrane</keyword>
<evidence type="ECO:0000256" key="4">
    <source>
        <dbReference type="ARBA" id="ARBA00023136"/>
    </source>
</evidence>
<feature type="transmembrane region" description="Helical" evidence="6">
    <location>
        <begin position="231"/>
        <end position="250"/>
    </location>
</feature>
<feature type="transmembrane region" description="Helical" evidence="6">
    <location>
        <begin position="188"/>
        <end position="211"/>
    </location>
</feature>
<dbReference type="PROSITE" id="PS50850">
    <property type="entry name" value="MFS"/>
    <property type="match status" value="1"/>
</dbReference>
<feature type="domain" description="Major facilitator superfamily (MFS) profile" evidence="7">
    <location>
        <begin position="47"/>
        <end position="538"/>
    </location>
</feature>
<proteinExistence type="predicted"/>
<feature type="transmembrane region" description="Helical" evidence="6">
    <location>
        <begin position="390"/>
        <end position="412"/>
    </location>
</feature>
<keyword evidence="3 6" id="KW-1133">Transmembrane helix</keyword>
<dbReference type="PROSITE" id="PS00217">
    <property type="entry name" value="SUGAR_TRANSPORT_2"/>
    <property type="match status" value="1"/>
</dbReference>
<feature type="transmembrane region" description="Helical" evidence="6">
    <location>
        <begin position="150"/>
        <end position="167"/>
    </location>
</feature>
<feature type="transmembrane region" description="Helical" evidence="6">
    <location>
        <begin position="126"/>
        <end position="144"/>
    </location>
</feature>
<dbReference type="InterPro" id="IPR005828">
    <property type="entry name" value="MFS_sugar_transport-like"/>
</dbReference>
<evidence type="ECO:0000256" key="2">
    <source>
        <dbReference type="ARBA" id="ARBA00022692"/>
    </source>
</evidence>
<dbReference type="GO" id="GO:0022857">
    <property type="term" value="F:transmembrane transporter activity"/>
    <property type="evidence" value="ECO:0007669"/>
    <property type="project" value="InterPro"/>
</dbReference>
<evidence type="ECO:0000313" key="8">
    <source>
        <dbReference type="EMBL" id="KIX95493.1"/>
    </source>
</evidence>
<sequence length="562" mass="61946">MKWEDDGYARRDDDGKPVTFEEYQQRSVSAAAAKKNRWNLTKGDLKLFAITGVGFFLDSYDLFIINLVTPVWLYEYWGGLDGRKPHYPPLLRGLVNAGSNIGNILGQLAFGFLGDVFGRKFVYGKELIVVVIGTILTISLPNHIPTPTLKMIWLFCFRILMGVGIGGDYPMSASIVSERSLLPKRGQLLAWIFSNQGWGTLTGSIATIIILASFSHALGAEGHYNQLDAVWRIQMGLGLVPAFATLYFRLTMPEGRKYLQSRELNHSAVANHNGAENNGSSKSAADGPELDSHSNGSVRTDAGPASIDTTTTDDANKLTPTSSTEGRTKYKAFFIHFSKWKNLKVLLGTTSTWFLLDVAFYGTNLNQSVLLDEIGFNTGKNEYDLLMRNAIGNLIIAAAGYVPGYFFTIYFVEKLGRKWIQIQGFLIVALMFGVIAGDYGHLGTAGKFVCFAFAQFFFNFGPNATTFIVPAEVYPSRVRGLAHGTSAAVGKLGAILSALLFNYLSGPNIIGLANVLWIFFACNVLGAIITFFLIPETKNKDADVVDYEEWQERQARLNPEKV</sequence>
<dbReference type="Proteomes" id="UP000053411">
    <property type="component" value="Unassembled WGS sequence"/>
</dbReference>
<dbReference type="STRING" id="1442371.A0A0D2KFN3"/>
<organism evidence="8 9">
    <name type="scientific">Fonsecaea multimorphosa CBS 102226</name>
    <dbReference type="NCBI Taxonomy" id="1442371"/>
    <lineage>
        <taxon>Eukaryota</taxon>
        <taxon>Fungi</taxon>
        <taxon>Dikarya</taxon>
        <taxon>Ascomycota</taxon>
        <taxon>Pezizomycotina</taxon>
        <taxon>Eurotiomycetes</taxon>
        <taxon>Chaetothyriomycetidae</taxon>
        <taxon>Chaetothyriales</taxon>
        <taxon>Herpotrichiellaceae</taxon>
        <taxon>Fonsecaea</taxon>
    </lineage>
</organism>
<accession>A0A0D2KFN3</accession>
<feature type="transmembrane region" description="Helical" evidence="6">
    <location>
        <begin position="448"/>
        <end position="469"/>
    </location>
</feature>
<protein>
    <recommendedName>
        <fullName evidence="7">Major facilitator superfamily (MFS) profile domain-containing protein</fullName>
    </recommendedName>
</protein>
<dbReference type="GO" id="GO:0016020">
    <property type="term" value="C:membrane"/>
    <property type="evidence" value="ECO:0007669"/>
    <property type="project" value="UniProtKB-SubCell"/>
</dbReference>
<evidence type="ECO:0000256" key="3">
    <source>
        <dbReference type="ARBA" id="ARBA00022989"/>
    </source>
</evidence>
<feature type="transmembrane region" description="Helical" evidence="6">
    <location>
        <begin position="47"/>
        <end position="74"/>
    </location>
</feature>
<dbReference type="PANTHER" id="PTHR24064">
    <property type="entry name" value="SOLUTE CARRIER FAMILY 22 MEMBER"/>
    <property type="match status" value="1"/>
</dbReference>
<dbReference type="InterPro" id="IPR036259">
    <property type="entry name" value="MFS_trans_sf"/>
</dbReference>
<dbReference type="GeneID" id="27714359"/>
<feature type="compositionally biased region" description="Polar residues" evidence="5">
    <location>
        <begin position="307"/>
        <end position="323"/>
    </location>
</feature>
<dbReference type="EMBL" id="KN848081">
    <property type="protein sequence ID" value="KIX95493.1"/>
    <property type="molecule type" value="Genomic_DNA"/>
</dbReference>
<comment type="subcellular location">
    <subcellularLocation>
        <location evidence="1">Membrane</location>
        <topology evidence="1">Multi-pass membrane protein</topology>
    </subcellularLocation>
</comment>
<dbReference type="CDD" id="cd17364">
    <property type="entry name" value="MFS_PhT"/>
    <property type="match status" value="1"/>
</dbReference>
<feature type="transmembrane region" description="Helical" evidence="6">
    <location>
        <begin position="424"/>
        <end position="442"/>
    </location>
</feature>
<evidence type="ECO:0000256" key="1">
    <source>
        <dbReference type="ARBA" id="ARBA00004141"/>
    </source>
</evidence>
<dbReference type="InterPro" id="IPR020846">
    <property type="entry name" value="MFS_dom"/>
</dbReference>
<feature type="compositionally biased region" description="Polar residues" evidence="5">
    <location>
        <begin position="271"/>
        <end position="283"/>
    </location>
</feature>
<dbReference type="OrthoDB" id="433512at2759"/>
<dbReference type="AlphaFoldDB" id="A0A0D2KFN3"/>
<feature type="transmembrane region" description="Helical" evidence="6">
    <location>
        <begin position="509"/>
        <end position="534"/>
    </location>
</feature>
<dbReference type="Pfam" id="PF00083">
    <property type="entry name" value="Sugar_tr"/>
    <property type="match status" value="2"/>
</dbReference>
<evidence type="ECO:0000256" key="6">
    <source>
        <dbReference type="SAM" id="Phobius"/>
    </source>
</evidence>
<feature type="transmembrane region" description="Helical" evidence="6">
    <location>
        <begin position="481"/>
        <end position="503"/>
    </location>
</feature>
<evidence type="ECO:0000259" key="7">
    <source>
        <dbReference type="PROSITE" id="PS50850"/>
    </source>
</evidence>
<dbReference type="VEuPathDB" id="FungiDB:Z520_08613"/>